<feature type="domain" description="GGDEF" evidence="4">
    <location>
        <begin position="208"/>
        <end position="341"/>
    </location>
</feature>
<name>A0AAW9PYK2_9CYAN</name>
<organism evidence="5 6">
    <name type="scientific">Tumidithrix elongata BACA0141</name>
    <dbReference type="NCBI Taxonomy" id="2716417"/>
    <lineage>
        <taxon>Bacteria</taxon>
        <taxon>Bacillati</taxon>
        <taxon>Cyanobacteriota</taxon>
        <taxon>Cyanophyceae</taxon>
        <taxon>Pseudanabaenales</taxon>
        <taxon>Pseudanabaenaceae</taxon>
        <taxon>Tumidithrix</taxon>
        <taxon>Tumidithrix elongata</taxon>
    </lineage>
</organism>
<dbReference type="SMART" id="SM00052">
    <property type="entry name" value="EAL"/>
    <property type="match status" value="1"/>
</dbReference>
<dbReference type="Proteomes" id="UP001333818">
    <property type="component" value="Unassembled WGS sequence"/>
</dbReference>
<dbReference type="InterPro" id="IPR043128">
    <property type="entry name" value="Rev_trsase/Diguanyl_cyclase"/>
</dbReference>
<evidence type="ECO:0000259" key="4">
    <source>
        <dbReference type="PROSITE" id="PS50887"/>
    </source>
</evidence>
<accession>A0AAW9PYK2</accession>
<feature type="modified residue" description="4-aspartylphosphate" evidence="1">
    <location>
        <position position="65"/>
    </location>
</feature>
<dbReference type="GO" id="GO:0000160">
    <property type="term" value="P:phosphorelay signal transduction system"/>
    <property type="evidence" value="ECO:0007669"/>
    <property type="project" value="InterPro"/>
</dbReference>
<dbReference type="SUPFAM" id="SSF55073">
    <property type="entry name" value="Nucleotide cyclase"/>
    <property type="match status" value="1"/>
</dbReference>
<keyword evidence="1" id="KW-0597">Phosphoprotein</keyword>
<dbReference type="InterPro" id="IPR029787">
    <property type="entry name" value="Nucleotide_cyclase"/>
</dbReference>
<dbReference type="Gene3D" id="3.20.20.450">
    <property type="entry name" value="EAL domain"/>
    <property type="match status" value="1"/>
</dbReference>
<reference evidence="5" key="1">
    <citation type="submission" date="2024-01" db="EMBL/GenBank/DDBJ databases">
        <title>Bank of Algae and Cyanobacteria of the Azores (BACA) strain genomes.</title>
        <authorList>
            <person name="Luz R."/>
            <person name="Cordeiro R."/>
            <person name="Fonseca A."/>
            <person name="Goncalves V."/>
        </authorList>
    </citation>
    <scope>NUCLEOTIDE SEQUENCE</scope>
    <source>
        <strain evidence="5">BACA0141</strain>
    </source>
</reference>
<evidence type="ECO:0000313" key="5">
    <source>
        <dbReference type="EMBL" id="MEE3716320.1"/>
    </source>
</evidence>
<dbReference type="InterPro" id="IPR001789">
    <property type="entry name" value="Sig_transdc_resp-reg_receiver"/>
</dbReference>
<evidence type="ECO:0000259" key="2">
    <source>
        <dbReference type="PROSITE" id="PS50110"/>
    </source>
</evidence>
<dbReference type="RefSeq" id="WP_330482747.1">
    <property type="nucleotide sequence ID" value="NZ_JAZBJZ010000016.1"/>
</dbReference>
<keyword evidence="6" id="KW-1185">Reference proteome</keyword>
<dbReference type="NCBIfam" id="TIGR00254">
    <property type="entry name" value="GGDEF"/>
    <property type="match status" value="1"/>
</dbReference>
<evidence type="ECO:0000313" key="6">
    <source>
        <dbReference type="Proteomes" id="UP001333818"/>
    </source>
</evidence>
<proteinExistence type="predicted"/>
<gene>
    <name evidence="5" type="ORF">V2H45_06140</name>
</gene>
<dbReference type="InterPro" id="IPR001633">
    <property type="entry name" value="EAL_dom"/>
</dbReference>
<dbReference type="Gene3D" id="3.30.70.270">
    <property type="match status" value="1"/>
</dbReference>
<dbReference type="Pfam" id="PF00990">
    <property type="entry name" value="GGDEF"/>
    <property type="match status" value="1"/>
</dbReference>
<dbReference type="CDD" id="cd01949">
    <property type="entry name" value="GGDEF"/>
    <property type="match status" value="1"/>
</dbReference>
<dbReference type="InterPro" id="IPR050706">
    <property type="entry name" value="Cyclic-di-GMP_PDE-like"/>
</dbReference>
<dbReference type="Pfam" id="PF00563">
    <property type="entry name" value="EAL"/>
    <property type="match status" value="1"/>
</dbReference>
<dbReference type="SUPFAM" id="SSF141868">
    <property type="entry name" value="EAL domain-like"/>
    <property type="match status" value="1"/>
</dbReference>
<dbReference type="SMART" id="SM00267">
    <property type="entry name" value="GGDEF"/>
    <property type="match status" value="1"/>
</dbReference>
<dbReference type="PANTHER" id="PTHR33121:SF70">
    <property type="entry name" value="SIGNALING PROTEIN YKOW"/>
    <property type="match status" value="1"/>
</dbReference>
<dbReference type="Gene3D" id="3.40.50.2300">
    <property type="match status" value="1"/>
</dbReference>
<dbReference type="SUPFAM" id="SSF52172">
    <property type="entry name" value="CheY-like"/>
    <property type="match status" value="1"/>
</dbReference>
<dbReference type="CDD" id="cd19920">
    <property type="entry name" value="REC_PA4781-like"/>
    <property type="match status" value="1"/>
</dbReference>
<evidence type="ECO:0000259" key="3">
    <source>
        <dbReference type="PROSITE" id="PS50883"/>
    </source>
</evidence>
<dbReference type="CDD" id="cd01948">
    <property type="entry name" value="EAL"/>
    <property type="match status" value="1"/>
</dbReference>
<evidence type="ECO:0000256" key="1">
    <source>
        <dbReference type="PROSITE-ProRule" id="PRU00169"/>
    </source>
</evidence>
<dbReference type="Pfam" id="PF00072">
    <property type="entry name" value="Response_reg"/>
    <property type="match status" value="1"/>
</dbReference>
<dbReference type="AlphaFoldDB" id="A0AAW9PYK2"/>
<feature type="domain" description="EAL" evidence="3">
    <location>
        <begin position="350"/>
        <end position="605"/>
    </location>
</feature>
<dbReference type="InterPro" id="IPR035919">
    <property type="entry name" value="EAL_sf"/>
</dbReference>
<dbReference type="PROSITE" id="PS50883">
    <property type="entry name" value="EAL"/>
    <property type="match status" value="1"/>
</dbReference>
<comment type="caution">
    <text evidence="5">The sequence shown here is derived from an EMBL/GenBank/DDBJ whole genome shotgun (WGS) entry which is preliminary data.</text>
</comment>
<dbReference type="InterPro" id="IPR011006">
    <property type="entry name" value="CheY-like_superfamily"/>
</dbReference>
<feature type="domain" description="Response regulatory" evidence="2">
    <location>
        <begin position="16"/>
        <end position="132"/>
    </location>
</feature>
<dbReference type="PROSITE" id="PS50110">
    <property type="entry name" value="RESPONSE_REGULATORY"/>
    <property type="match status" value="1"/>
</dbReference>
<dbReference type="InterPro" id="IPR000160">
    <property type="entry name" value="GGDEF_dom"/>
</dbReference>
<dbReference type="EMBL" id="JAZBJZ010000016">
    <property type="protein sequence ID" value="MEE3716320.1"/>
    <property type="molecule type" value="Genomic_DNA"/>
</dbReference>
<sequence length="610" mass="69100">MTSQPTPAQVNSSKGDILIVDDVPENLELLTTILTQQGYKVRSVLNGKTGLKVAKAVRPDLILLDINMPEMDGYQVCQRLKFDPVTQPIPVIFLSALDRASDKVKAFGMGGIDYIPKPFQAEELLARVKNHLDLRFAQEQIQKLNSELEARVIQRTAQLEMEIAERTRIQNQLLHVAMHDLLTNLPNRTFLTQRLMQIFDRNRQAIDESLVLILLECDQLPSINNSLGHQAGDRLIVSIARRLESCLQSGTLLAHCGNDTFAILLENCPQMSEAMRIAKSLYQETQLPFGIDGHLIHIKVCIGIVQGDRAYKNSKHLLRDANTAMHQAKTAGKANIQVFNAAMHNRALSFFEIQNELHQALKAEELYLVYQPIASLRKNTIKGVEALIRWQHPQRGLIMPGEFISVAEETGLVIQFDRYVLDMACTQLREWQKQGLSPLFRMQVNLSAQQLTQPDFLDFLDKTIKIHQVNTQNLALEITENALMQQREVVLKLLDELKTRQIHVSIDDFGTGYSSLSYLHHLKVENLKIDRSFITLMEVSKDNLGIVRTIVNLAHDLGMTVTAEGVETAQQLEQLKNLNCEFFQGYFLGKPMDVNTVTSKIFQENCLSYI</sequence>
<dbReference type="SMART" id="SM00448">
    <property type="entry name" value="REC"/>
    <property type="match status" value="1"/>
</dbReference>
<dbReference type="PANTHER" id="PTHR33121">
    <property type="entry name" value="CYCLIC DI-GMP PHOSPHODIESTERASE PDEF"/>
    <property type="match status" value="1"/>
</dbReference>
<dbReference type="GO" id="GO:0071111">
    <property type="term" value="F:cyclic-guanylate-specific phosphodiesterase activity"/>
    <property type="evidence" value="ECO:0007669"/>
    <property type="project" value="InterPro"/>
</dbReference>
<protein>
    <submittedName>
        <fullName evidence="5">EAL domain-containing protein</fullName>
    </submittedName>
</protein>
<dbReference type="PROSITE" id="PS50887">
    <property type="entry name" value="GGDEF"/>
    <property type="match status" value="1"/>
</dbReference>